<keyword evidence="6" id="KW-0378">Hydrolase</keyword>
<reference evidence="6 7" key="1">
    <citation type="submission" date="2021-06" db="EMBL/GenBank/DDBJ databases">
        <authorList>
            <person name="Sun Q."/>
            <person name="Li D."/>
        </authorList>
    </citation>
    <scope>NUCLEOTIDE SEQUENCE [LARGE SCALE GENOMIC DNA]</scope>
    <source>
        <strain evidence="6 7">MSJ-6</strain>
    </source>
</reference>
<gene>
    <name evidence="6" type="ORF">KQJ23_03765</name>
</gene>
<dbReference type="InterPro" id="IPR001650">
    <property type="entry name" value="Helicase_C-like"/>
</dbReference>
<dbReference type="PANTHER" id="PTHR30580">
    <property type="entry name" value="PRIMOSOMAL PROTEIN N"/>
    <property type="match status" value="1"/>
</dbReference>
<evidence type="ECO:0000256" key="3">
    <source>
        <dbReference type="ARBA" id="ARBA00023125"/>
    </source>
</evidence>
<dbReference type="SMART" id="SM00490">
    <property type="entry name" value="HELICc"/>
    <property type="match status" value="1"/>
</dbReference>
<accession>A0ABS6FL86</accession>
<evidence type="ECO:0000256" key="2">
    <source>
        <dbReference type="ARBA" id="ARBA00022840"/>
    </source>
</evidence>
<evidence type="ECO:0000259" key="4">
    <source>
        <dbReference type="PROSITE" id="PS51192"/>
    </source>
</evidence>
<evidence type="ECO:0000259" key="5">
    <source>
        <dbReference type="PROSITE" id="PS51194"/>
    </source>
</evidence>
<comment type="caution">
    <text evidence="6">The sequence shown here is derived from an EMBL/GenBank/DDBJ whole genome shotgun (WGS) entry which is preliminary data.</text>
</comment>
<dbReference type="InterPro" id="IPR011545">
    <property type="entry name" value="DEAD/DEAH_box_helicase_dom"/>
</dbReference>
<keyword evidence="2" id="KW-0067">ATP-binding</keyword>
<dbReference type="PROSITE" id="PS51192">
    <property type="entry name" value="HELICASE_ATP_BIND_1"/>
    <property type="match status" value="1"/>
</dbReference>
<keyword evidence="3" id="KW-0238">DNA-binding</keyword>
<sequence>MRVSLYAVKVKTGWKMEFSLDLEVDIWWWMEKKHKLEYEPVNKRKVSGNSQRRREVLTERIILLSESIPLGWAVLLRNHFKESAMCDKWTNKQWREYIVNELQVELTLERNSGHHQASSVLLEPMIHIREVDAREIRDREYEKGKENELNSDRWSVLEEQASRLADALAGRSLLEGELQQLLAERMPDLVPAWRSALQHAHLQGRVLFGPGVAQADAHGRPRRLFRRGKGLRCRRCGSGVNRRTPCGSCGLSGCAYCEACLALGRSRSCALLLRGSSAWLPRAGEGPAAAGSPTKESMLDRWGLSPSQRDAASAALQFLAQQNQRRFLLWAVTGAGKTEMIFPLLQFTLDRGGKALVATPRRDVVLELAPRMAKAFPETQPVVLYGGSSQRWEEGALYLATTHQLMRFHQAFDLVVIDELDAFPYHNDPMLAYAAEASCKPEGSFIYLSATPPARLQREARSGQLPYARVPVRYHRHPLPVPGRISMRPVSQCLSKEMLPSALLASLRCSLERGAQVFCFVSRIRHIAPVVMLLQSHFPSYVIGGTSSQDAERGNKVEDFRASRIRLLVTTTILERGVTIPKSDVYILDAHSDLFDEASLVQMAGRAGRSLQDPEGRVLFASPEWTKSQRGAIRQIRTMNKIASDNGYLVEKGA</sequence>
<dbReference type="PROSITE" id="PS51194">
    <property type="entry name" value="HELICASE_CTER"/>
    <property type="match status" value="1"/>
</dbReference>
<dbReference type="RefSeq" id="WP_216477326.1">
    <property type="nucleotide sequence ID" value="NZ_JAHLQJ010000002.1"/>
</dbReference>
<evidence type="ECO:0000313" key="6">
    <source>
        <dbReference type="EMBL" id="MBU5670943.1"/>
    </source>
</evidence>
<dbReference type="InterPro" id="IPR014001">
    <property type="entry name" value="Helicase_ATP-bd"/>
</dbReference>
<dbReference type="PANTHER" id="PTHR30580:SF1">
    <property type="entry name" value="COMF OPERON PROTEIN 1"/>
    <property type="match status" value="1"/>
</dbReference>
<dbReference type="GO" id="GO:0004386">
    <property type="term" value="F:helicase activity"/>
    <property type="evidence" value="ECO:0007669"/>
    <property type="project" value="UniProtKB-KW"/>
</dbReference>
<keyword evidence="1" id="KW-0547">Nucleotide-binding</keyword>
<dbReference type="EMBL" id="JAHLQJ010000002">
    <property type="protein sequence ID" value="MBU5670943.1"/>
    <property type="molecule type" value="Genomic_DNA"/>
</dbReference>
<evidence type="ECO:0000313" key="7">
    <source>
        <dbReference type="Proteomes" id="UP000743001"/>
    </source>
</evidence>
<dbReference type="Pfam" id="PF00271">
    <property type="entry name" value="Helicase_C"/>
    <property type="match status" value="1"/>
</dbReference>
<proteinExistence type="predicted"/>
<name>A0ABS6FL86_9BACL</name>
<keyword evidence="7" id="KW-1185">Reference proteome</keyword>
<dbReference type="SMART" id="SM00487">
    <property type="entry name" value="DEXDc"/>
    <property type="match status" value="1"/>
</dbReference>
<protein>
    <submittedName>
        <fullName evidence="6">DEAD/DEAH box helicase family protein</fullName>
    </submittedName>
</protein>
<dbReference type="Proteomes" id="UP000743001">
    <property type="component" value="Unassembled WGS sequence"/>
</dbReference>
<dbReference type="Pfam" id="PF00270">
    <property type="entry name" value="DEAD"/>
    <property type="match status" value="1"/>
</dbReference>
<feature type="domain" description="Helicase ATP-binding" evidence="4">
    <location>
        <begin position="318"/>
        <end position="470"/>
    </location>
</feature>
<keyword evidence="6" id="KW-0347">Helicase</keyword>
<feature type="domain" description="Helicase C-terminal" evidence="5">
    <location>
        <begin position="503"/>
        <end position="654"/>
    </location>
</feature>
<evidence type="ECO:0000256" key="1">
    <source>
        <dbReference type="ARBA" id="ARBA00022741"/>
    </source>
</evidence>
<organism evidence="6 7">
    <name type="scientific">Paenibacillus brevis</name>
    <dbReference type="NCBI Taxonomy" id="2841508"/>
    <lineage>
        <taxon>Bacteria</taxon>
        <taxon>Bacillati</taxon>
        <taxon>Bacillota</taxon>
        <taxon>Bacilli</taxon>
        <taxon>Bacillales</taxon>
        <taxon>Paenibacillaceae</taxon>
        <taxon>Paenibacillus</taxon>
    </lineage>
</organism>